<keyword evidence="3" id="KW-1185">Reference proteome</keyword>
<name>A0A239P585_9ACTN</name>
<evidence type="ECO:0008006" key="4">
    <source>
        <dbReference type="Google" id="ProtNLM"/>
    </source>
</evidence>
<sequence length="745" mass="79114">MKRMRKRVRSLLAVALATVVGAAVLVGLPVTPAAASYGSTVSVTANEMHTTECLDRVWLVICDTPELFGVAIITQDNGQQFRCEMALPAAGGTDITTPNTICATPRTVTGDFRVNFELWEDDSTEGGSREQADLNPGTAKDWATYSLLGGRNNTSTWRTSGGPSWALFTVTVTARPTTITLNSPPTAGVPRDFDPRLGETLTISGNLSVPSGLRFVVTSLSTGAAFVLYEAPFYGTAFNITWDGRMPDYSFAPVGAYDVTVVDPIDASTARVGHARVIQRAGLTLTNMASQPVSQWQYRSGPITVSAVASATGTFRMVVFRAGVEVFRTGDQRRAAGPISFLWNGRHADGTWALPGSYVFTLQGNADDGRPFPPVSLTTSAVDPPPGLEVYALAEPGVPAVNPQAVPGTSIRAKVVAGDHNPRPAARITVEMSPAGWITRPLPLAPRVVKTCVQTAECQAVIPSDILAGDAVAYRITASEAEGVPDPATATADWRITDLNSPEPSQGPEVTLVPLWRASVPAAVNKNGQLANRPLNQTLDVAYAPGSGYNTSTLVGARQLGAAVEDNAWQLLGVRGRIFPSSVATHWSQVGIWVQNIPVEVKVTSDTDALCERGQFSPVSFAEANGILHTVNCRDNATGNIFTADSPTVGWHEFHHDAYHEGDEYCCDGGYSFGAGINTYSSQAACQRDGSNASTCNEIADSTGRTGWWRSDGPTSDVMISNTVERADDLRAAEAAFAKCGRAQC</sequence>
<proteinExistence type="predicted"/>
<reference evidence="2 3" key="1">
    <citation type="submission" date="2017-06" db="EMBL/GenBank/DDBJ databases">
        <authorList>
            <person name="Kim H.J."/>
            <person name="Triplett B.A."/>
        </authorList>
    </citation>
    <scope>NUCLEOTIDE SEQUENCE [LARGE SCALE GENOMIC DNA]</scope>
    <source>
        <strain evidence="2 3">CGMCC 4.5593</strain>
    </source>
</reference>
<dbReference type="EMBL" id="FZPH01000014">
    <property type="protein sequence ID" value="SNT62307.1"/>
    <property type="molecule type" value="Genomic_DNA"/>
</dbReference>
<protein>
    <recommendedName>
        <fullName evidence="4">FlgD Ig-like domain-containing protein</fullName>
    </recommendedName>
</protein>
<evidence type="ECO:0000256" key="1">
    <source>
        <dbReference type="SAM" id="SignalP"/>
    </source>
</evidence>
<gene>
    <name evidence="2" type="ORF">SAMN05421812_11438</name>
</gene>
<evidence type="ECO:0000313" key="3">
    <source>
        <dbReference type="Proteomes" id="UP000198362"/>
    </source>
</evidence>
<feature type="signal peptide" evidence="1">
    <location>
        <begin position="1"/>
        <end position="22"/>
    </location>
</feature>
<feature type="chain" id="PRO_5039213756" description="FlgD Ig-like domain-containing protein" evidence="1">
    <location>
        <begin position="23"/>
        <end position="745"/>
    </location>
</feature>
<dbReference type="OrthoDB" id="3307242at2"/>
<organism evidence="2 3">
    <name type="scientific">Asanoa hainanensis</name>
    <dbReference type="NCBI Taxonomy" id="560556"/>
    <lineage>
        <taxon>Bacteria</taxon>
        <taxon>Bacillati</taxon>
        <taxon>Actinomycetota</taxon>
        <taxon>Actinomycetes</taxon>
        <taxon>Micromonosporales</taxon>
        <taxon>Micromonosporaceae</taxon>
        <taxon>Asanoa</taxon>
    </lineage>
</organism>
<dbReference type="Proteomes" id="UP000198362">
    <property type="component" value="Unassembled WGS sequence"/>
</dbReference>
<dbReference type="AlphaFoldDB" id="A0A239P585"/>
<evidence type="ECO:0000313" key="2">
    <source>
        <dbReference type="EMBL" id="SNT62307.1"/>
    </source>
</evidence>
<dbReference type="RefSeq" id="WP_144022817.1">
    <property type="nucleotide sequence ID" value="NZ_FZPH01000014.1"/>
</dbReference>
<keyword evidence="1" id="KW-0732">Signal</keyword>
<accession>A0A239P585</accession>